<evidence type="ECO:0000256" key="1">
    <source>
        <dbReference type="SAM" id="MobiDB-lite"/>
    </source>
</evidence>
<evidence type="ECO:0000313" key="2">
    <source>
        <dbReference type="EMBL" id="KAL2286394.1"/>
    </source>
</evidence>
<dbReference type="EMBL" id="JBAWTH010000025">
    <property type="protein sequence ID" value="KAL2286394.1"/>
    <property type="molecule type" value="Genomic_DNA"/>
</dbReference>
<sequence>MANHQPASPDLPAPKRRRLAAGQETEPQHAGARSPDSQASMATTMEPVAGISDLDQLLSVPTPDKELEETLESLGKLIQQHVEGMGHYIIHKQLPTGPLSMVLWDLGLRDGPGGSTVPSLHQLEFMVVDPNKRITALQHIIARLIFGSLSIPSVGNISMLPPGVSSLVQEIPRCQMDKGDSEAFYAALTRWRQITAFLLNSSRSERVVLVPSYISVQPRARQLVKEMNKFLGVFVDQKNRHLQMDHLEDVVVRCTILGYSIFSQPANLRWEFESGDDNYVVVCPGLVKVSDSQGVRCQPEMTIPPELDRV</sequence>
<evidence type="ECO:0000313" key="3">
    <source>
        <dbReference type="Proteomes" id="UP001600888"/>
    </source>
</evidence>
<protein>
    <submittedName>
        <fullName evidence="2">Uncharacterized protein</fullName>
    </submittedName>
</protein>
<accession>A0ABR4EVC8</accession>
<gene>
    <name evidence="2" type="ORF">FJTKL_07152</name>
</gene>
<comment type="caution">
    <text evidence="2">The sequence shown here is derived from an EMBL/GenBank/DDBJ whole genome shotgun (WGS) entry which is preliminary data.</text>
</comment>
<dbReference type="Proteomes" id="UP001600888">
    <property type="component" value="Unassembled WGS sequence"/>
</dbReference>
<organism evidence="2 3">
    <name type="scientific">Diaporthe vaccinii</name>
    <dbReference type="NCBI Taxonomy" id="105482"/>
    <lineage>
        <taxon>Eukaryota</taxon>
        <taxon>Fungi</taxon>
        <taxon>Dikarya</taxon>
        <taxon>Ascomycota</taxon>
        <taxon>Pezizomycotina</taxon>
        <taxon>Sordariomycetes</taxon>
        <taxon>Sordariomycetidae</taxon>
        <taxon>Diaporthales</taxon>
        <taxon>Diaporthaceae</taxon>
        <taxon>Diaporthe</taxon>
        <taxon>Diaporthe eres species complex</taxon>
    </lineage>
</organism>
<name>A0ABR4EVC8_9PEZI</name>
<feature type="region of interest" description="Disordered" evidence="1">
    <location>
        <begin position="1"/>
        <end position="42"/>
    </location>
</feature>
<reference evidence="2 3" key="1">
    <citation type="submission" date="2024-03" db="EMBL/GenBank/DDBJ databases">
        <title>A high-quality draft genome sequence of Diaporthe vaccinii, a causative agent of upright dieback and viscid rot disease in cranberry plants.</title>
        <authorList>
            <person name="Sarrasin M."/>
            <person name="Lang B.F."/>
            <person name="Burger G."/>
        </authorList>
    </citation>
    <scope>NUCLEOTIDE SEQUENCE [LARGE SCALE GENOMIC DNA]</scope>
    <source>
        <strain evidence="2 3">IS7</strain>
    </source>
</reference>
<keyword evidence="3" id="KW-1185">Reference proteome</keyword>
<proteinExistence type="predicted"/>